<dbReference type="OrthoDB" id="3941538at2759"/>
<dbReference type="PROSITE" id="PS00059">
    <property type="entry name" value="ADH_ZINC"/>
    <property type="match status" value="1"/>
</dbReference>
<keyword evidence="10" id="KW-1185">Reference proteome</keyword>
<dbReference type="EMBL" id="CR382134">
    <property type="protein sequence ID" value="CAG84975.1"/>
    <property type="molecule type" value="Genomic_DNA"/>
</dbReference>
<evidence type="ECO:0000256" key="7">
    <source>
        <dbReference type="RuleBase" id="RU361277"/>
    </source>
</evidence>
<dbReference type="GeneID" id="2913688"/>
<dbReference type="Gene3D" id="3.40.50.720">
    <property type="entry name" value="NAD(P)-binding Rossmann-like Domain"/>
    <property type="match status" value="1"/>
</dbReference>
<dbReference type="RefSeq" id="XP_456993.1">
    <property type="nucleotide sequence ID" value="XM_456993.1"/>
</dbReference>
<gene>
    <name evidence="9" type="ordered locus">DEHA2B00594g</name>
</gene>
<evidence type="ECO:0000259" key="8">
    <source>
        <dbReference type="SMART" id="SM00829"/>
    </source>
</evidence>
<dbReference type="HOGENOM" id="CLU_026673_11_5_1"/>
<dbReference type="InterPro" id="IPR002328">
    <property type="entry name" value="ADH_Zn_CS"/>
</dbReference>
<evidence type="ECO:0000256" key="6">
    <source>
        <dbReference type="ARBA" id="ARBA00023027"/>
    </source>
</evidence>
<dbReference type="FunFam" id="3.40.50.720:FF:000068">
    <property type="entry name" value="Sorbitol dehydrogenase"/>
    <property type="match status" value="1"/>
</dbReference>
<dbReference type="KEGG" id="dha:DEHA2B00594g"/>
<dbReference type="Proteomes" id="UP000000599">
    <property type="component" value="Chromosome B"/>
</dbReference>
<dbReference type="SMART" id="SM00829">
    <property type="entry name" value="PKS_ER"/>
    <property type="match status" value="1"/>
</dbReference>
<dbReference type="AlphaFoldDB" id="Q6BXS6"/>
<dbReference type="VEuPathDB" id="FungiDB:DEHA2B00594g"/>
<sequence>MTLTYQNPSLQVTKDHRIELKEAPVKPPLKGQVLIHVRATGICGSDIHFWKSGSIGDLKVLDNCILGHEAAGDVVEIGEGVTNVSVGDRVAIEPGVPCGNCFLCSQGDYNLCEDVQFIGVFPYHGSMQRYITHNSRYVYRLPDNMTYSQGALVEPISVAYHGIERANLKLGEGVLIAGAGPIGLVALLLAKASGCTPLCITDLSKEKLEFAKTLVPQVRTYKVNTKLSPQENAKEVRSIFGDQECNFPHVTLECTGVESSIITCAYVTRRSGTLMVIGVGKDIINNFPFMRLSLAEIDVKFINRYHDSWPTVIRLLSHGIINADLLITHRFTLENAIEALTLSSDACNGSIKVIIED</sequence>
<keyword evidence="4 7" id="KW-0862">Zinc</keyword>
<reference evidence="9 10" key="1">
    <citation type="journal article" date="2004" name="Nature">
        <title>Genome evolution in yeasts.</title>
        <authorList>
            <consortium name="Genolevures"/>
            <person name="Dujon B."/>
            <person name="Sherman D."/>
            <person name="Fischer G."/>
            <person name="Durrens P."/>
            <person name="Casaregola S."/>
            <person name="Lafontaine I."/>
            <person name="de Montigny J."/>
            <person name="Marck C."/>
            <person name="Neuveglise C."/>
            <person name="Talla E."/>
            <person name="Goffard N."/>
            <person name="Frangeul L."/>
            <person name="Aigle M."/>
            <person name="Anthouard V."/>
            <person name="Babour A."/>
            <person name="Barbe V."/>
            <person name="Barnay S."/>
            <person name="Blanchin S."/>
            <person name="Beckerich J.M."/>
            <person name="Beyne E."/>
            <person name="Bleykasten C."/>
            <person name="Boisrame A."/>
            <person name="Boyer J."/>
            <person name="Cattolico L."/>
            <person name="Confanioleri F."/>
            <person name="de Daruvar A."/>
            <person name="Despons L."/>
            <person name="Fabre E."/>
            <person name="Fairhead C."/>
            <person name="Ferry-Dumazet H."/>
            <person name="Groppi A."/>
            <person name="Hantraye F."/>
            <person name="Hennequin C."/>
            <person name="Jauniaux N."/>
            <person name="Joyet P."/>
            <person name="Kachouri R."/>
            <person name="Kerrest A."/>
            <person name="Koszul R."/>
            <person name="Lemaire M."/>
            <person name="Lesur I."/>
            <person name="Ma L."/>
            <person name="Muller H."/>
            <person name="Nicaud J.M."/>
            <person name="Nikolski M."/>
            <person name="Oztas S."/>
            <person name="Ozier-Kalogeropoulos O."/>
            <person name="Pellenz S."/>
            <person name="Potier S."/>
            <person name="Richard G.F."/>
            <person name="Straub M.L."/>
            <person name="Suleau A."/>
            <person name="Swennene D."/>
            <person name="Tekaia F."/>
            <person name="Wesolowski-Louvel M."/>
            <person name="Westhof E."/>
            <person name="Wirth B."/>
            <person name="Zeniou-Meyer M."/>
            <person name="Zivanovic I."/>
            <person name="Bolotin-Fukuhara M."/>
            <person name="Thierry A."/>
            <person name="Bouchier C."/>
            <person name="Caudron B."/>
            <person name="Scarpelli C."/>
            <person name="Gaillardin C."/>
            <person name="Weissenbach J."/>
            <person name="Wincker P."/>
            <person name="Souciet J.L."/>
        </authorList>
    </citation>
    <scope>NUCLEOTIDE SEQUENCE [LARGE SCALE GENOMIC DNA]</scope>
    <source>
        <strain evidence="10">ATCC 36239 / CBS 767 / BCRC 21394 / JCM 1990 / NBRC 0083 / IGC 2968</strain>
    </source>
</reference>
<evidence type="ECO:0000256" key="2">
    <source>
        <dbReference type="ARBA" id="ARBA00008072"/>
    </source>
</evidence>
<dbReference type="InterPro" id="IPR013154">
    <property type="entry name" value="ADH-like_N"/>
</dbReference>
<dbReference type="SUPFAM" id="SSF50129">
    <property type="entry name" value="GroES-like"/>
    <property type="match status" value="1"/>
</dbReference>
<comment type="cofactor">
    <cofactor evidence="1 7">
        <name>Zn(2+)</name>
        <dbReference type="ChEBI" id="CHEBI:29105"/>
    </cofactor>
</comment>
<protein>
    <submittedName>
        <fullName evidence="9">DEHA2B00594p</fullName>
    </submittedName>
</protein>
<dbReference type="InParanoid" id="Q6BXS6"/>
<organism evidence="9 10">
    <name type="scientific">Debaryomyces hansenii (strain ATCC 36239 / CBS 767 / BCRC 21394 / JCM 1990 / NBRC 0083 / IGC 2968)</name>
    <name type="common">Yeast</name>
    <name type="synonym">Torulaspora hansenii</name>
    <dbReference type="NCBI Taxonomy" id="284592"/>
    <lineage>
        <taxon>Eukaryota</taxon>
        <taxon>Fungi</taxon>
        <taxon>Dikarya</taxon>
        <taxon>Ascomycota</taxon>
        <taxon>Saccharomycotina</taxon>
        <taxon>Pichiomycetes</taxon>
        <taxon>Debaryomycetaceae</taxon>
        <taxon>Debaryomyces</taxon>
    </lineage>
</organism>
<accession>Q6BXS6</accession>
<dbReference type="GO" id="GO:0003939">
    <property type="term" value="F:L-iditol 2-dehydrogenase (NAD+) activity"/>
    <property type="evidence" value="ECO:0007669"/>
    <property type="project" value="TreeGrafter"/>
</dbReference>
<evidence type="ECO:0000313" key="9">
    <source>
        <dbReference type="EMBL" id="CAG84975.1"/>
    </source>
</evidence>
<evidence type="ECO:0000256" key="5">
    <source>
        <dbReference type="ARBA" id="ARBA00023002"/>
    </source>
</evidence>
<keyword evidence="6" id="KW-0520">NAD</keyword>
<dbReference type="InterPro" id="IPR011032">
    <property type="entry name" value="GroES-like_sf"/>
</dbReference>
<dbReference type="PANTHER" id="PTHR43161:SF4">
    <property type="entry name" value="D-XYLULOSE REDUCTASE"/>
    <property type="match status" value="1"/>
</dbReference>
<keyword evidence="5" id="KW-0560">Oxidoreductase</keyword>
<feature type="domain" description="Enoyl reductase (ER)" evidence="8">
    <location>
        <begin position="14"/>
        <end position="355"/>
    </location>
</feature>
<dbReference type="GO" id="GO:0008270">
    <property type="term" value="F:zinc ion binding"/>
    <property type="evidence" value="ECO:0007669"/>
    <property type="project" value="InterPro"/>
</dbReference>
<evidence type="ECO:0000256" key="4">
    <source>
        <dbReference type="ARBA" id="ARBA00022833"/>
    </source>
</evidence>
<dbReference type="InterPro" id="IPR020843">
    <property type="entry name" value="ER"/>
</dbReference>
<dbReference type="Gene3D" id="3.90.180.10">
    <property type="entry name" value="Medium-chain alcohol dehydrogenases, catalytic domain"/>
    <property type="match status" value="1"/>
</dbReference>
<evidence type="ECO:0000256" key="1">
    <source>
        <dbReference type="ARBA" id="ARBA00001947"/>
    </source>
</evidence>
<dbReference type="Pfam" id="PF00107">
    <property type="entry name" value="ADH_zinc_N"/>
    <property type="match status" value="1"/>
</dbReference>
<dbReference type="GO" id="GO:0006062">
    <property type="term" value="P:sorbitol catabolic process"/>
    <property type="evidence" value="ECO:0007669"/>
    <property type="project" value="TreeGrafter"/>
</dbReference>
<proteinExistence type="inferred from homology"/>
<evidence type="ECO:0000256" key="3">
    <source>
        <dbReference type="ARBA" id="ARBA00022723"/>
    </source>
</evidence>
<dbReference type="InterPro" id="IPR036291">
    <property type="entry name" value="NAD(P)-bd_dom_sf"/>
</dbReference>
<dbReference type="InterPro" id="IPR013149">
    <property type="entry name" value="ADH-like_C"/>
</dbReference>
<dbReference type="CDD" id="cd05285">
    <property type="entry name" value="sorbitol_DH"/>
    <property type="match status" value="1"/>
</dbReference>
<name>Q6BXS6_DEBHA</name>
<dbReference type="InterPro" id="IPR045306">
    <property type="entry name" value="SDH-like"/>
</dbReference>
<evidence type="ECO:0000313" key="10">
    <source>
        <dbReference type="Proteomes" id="UP000000599"/>
    </source>
</evidence>
<comment type="similarity">
    <text evidence="2 7">Belongs to the zinc-containing alcohol dehydrogenase family.</text>
</comment>
<dbReference type="STRING" id="284592.Q6BXS6"/>
<dbReference type="eggNOG" id="KOG0024">
    <property type="taxonomic scope" value="Eukaryota"/>
</dbReference>
<keyword evidence="3 7" id="KW-0479">Metal-binding</keyword>
<dbReference type="OMA" id="AYCYSTE"/>
<dbReference type="PANTHER" id="PTHR43161">
    <property type="entry name" value="SORBITOL DEHYDROGENASE"/>
    <property type="match status" value="1"/>
</dbReference>
<dbReference type="Pfam" id="PF08240">
    <property type="entry name" value="ADH_N"/>
    <property type="match status" value="1"/>
</dbReference>
<dbReference type="SUPFAM" id="SSF51735">
    <property type="entry name" value="NAD(P)-binding Rossmann-fold domains"/>
    <property type="match status" value="1"/>
</dbReference>